<dbReference type="InterPro" id="IPR050679">
    <property type="entry name" value="Bact_HTH_transcr_reg"/>
</dbReference>
<dbReference type="OrthoDB" id="7173258at2"/>
<keyword evidence="6" id="KW-1185">Reference proteome</keyword>
<dbReference type="InterPro" id="IPR036390">
    <property type="entry name" value="WH_DNA-bd_sf"/>
</dbReference>
<dbReference type="EMBL" id="JQSG02000001">
    <property type="protein sequence ID" value="OBS10838.1"/>
    <property type="molecule type" value="Genomic_DNA"/>
</dbReference>
<dbReference type="Gene3D" id="3.40.1410.10">
    <property type="entry name" value="Chorismate lyase-like"/>
    <property type="match status" value="1"/>
</dbReference>
<keyword evidence="2" id="KW-0238">DNA-binding</keyword>
<feature type="domain" description="HTH gntR-type" evidence="4">
    <location>
        <begin position="10"/>
        <end position="78"/>
    </location>
</feature>
<dbReference type="InterPro" id="IPR000524">
    <property type="entry name" value="Tscrpt_reg_HTH_GntR"/>
</dbReference>
<evidence type="ECO:0000256" key="1">
    <source>
        <dbReference type="ARBA" id="ARBA00023015"/>
    </source>
</evidence>
<dbReference type="InterPro" id="IPR036388">
    <property type="entry name" value="WH-like_DNA-bd_sf"/>
</dbReference>
<dbReference type="GO" id="GO:0003677">
    <property type="term" value="F:DNA binding"/>
    <property type="evidence" value="ECO:0007669"/>
    <property type="project" value="UniProtKB-KW"/>
</dbReference>
<dbReference type="Pfam" id="PF00392">
    <property type="entry name" value="GntR"/>
    <property type="match status" value="1"/>
</dbReference>
<name>A0A1A6C8E3_9GAMM</name>
<sequence length="243" mass="27051">MGQASGPDFRPLYSQIKALLTERLAAGEWPPGQALPSETALAQEYGVSQGTLRKALNEMEAERLVDRRQGKGTFAAKHSAARSLFQFFLLVGENGERQLPESRTLECLAGKADRDERDALELKVGAPVTRIIRVRHLRERPVIYERITVPGELFPDLQCGKDGEVTNTLYDMYEARYGVTVVRARERLRAVAAGESEAGLLGLPVGSPLLEIHRVAFNISKHPVELRISRCSTAHHYYLSELD</sequence>
<dbReference type="SMART" id="SM00345">
    <property type="entry name" value="HTH_GNTR"/>
    <property type="match status" value="1"/>
</dbReference>
<comment type="caution">
    <text evidence="5">The sequence shown here is derived from an EMBL/GenBank/DDBJ whole genome shotgun (WGS) entry which is preliminary data.</text>
</comment>
<dbReference type="GO" id="GO:0045892">
    <property type="term" value="P:negative regulation of DNA-templated transcription"/>
    <property type="evidence" value="ECO:0007669"/>
    <property type="project" value="TreeGrafter"/>
</dbReference>
<dbReference type="SUPFAM" id="SSF64288">
    <property type="entry name" value="Chorismate lyase-like"/>
    <property type="match status" value="1"/>
</dbReference>
<dbReference type="PANTHER" id="PTHR44846:SF1">
    <property type="entry name" value="MANNOSYL-D-GLYCERATE TRANSPORT_METABOLISM SYSTEM REPRESSOR MNGR-RELATED"/>
    <property type="match status" value="1"/>
</dbReference>
<dbReference type="InterPro" id="IPR028978">
    <property type="entry name" value="Chorismate_lyase_/UTRA_dom_sf"/>
</dbReference>
<dbReference type="InterPro" id="IPR011663">
    <property type="entry name" value="UTRA"/>
</dbReference>
<evidence type="ECO:0000259" key="4">
    <source>
        <dbReference type="PROSITE" id="PS50949"/>
    </source>
</evidence>
<keyword evidence="1" id="KW-0805">Transcription regulation</keyword>
<dbReference type="AlphaFoldDB" id="A0A1A6C8E3"/>
<dbReference type="CDD" id="cd07377">
    <property type="entry name" value="WHTH_GntR"/>
    <property type="match status" value="1"/>
</dbReference>
<dbReference type="PANTHER" id="PTHR44846">
    <property type="entry name" value="MANNOSYL-D-GLYCERATE TRANSPORT/METABOLISM SYSTEM REPRESSOR MNGR-RELATED"/>
    <property type="match status" value="1"/>
</dbReference>
<dbReference type="Gene3D" id="1.10.10.10">
    <property type="entry name" value="Winged helix-like DNA-binding domain superfamily/Winged helix DNA-binding domain"/>
    <property type="match status" value="1"/>
</dbReference>
<accession>A0A1A6C8E3</accession>
<evidence type="ECO:0000256" key="2">
    <source>
        <dbReference type="ARBA" id="ARBA00023125"/>
    </source>
</evidence>
<evidence type="ECO:0000256" key="3">
    <source>
        <dbReference type="ARBA" id="ARBA00023163"/>
    </source>
</evidence>
<organism evidence="5 6">
    <name type="scientific">Acidihalobacter prosperus</name>
    <dbReference type="NCBI Taxonomy" id="160660"/>
    <lineage>
        <taxon>Bacteria</taxon>
        <taxon>Pseudomonadati</taxon>
        <taxon>Pseudomonadota</taxon>
        <taxon>Gammaproteobacteria</taxon>
        <taxon>Chromatiales</taxon>
        <taxon>Ectothiorhodospiraceae</taxon>
        <taxon>Acidihalobacter</taxon>
    </lineage>
</organism>
<reference evidence="5 6" key="1">
    <citation type="journal article" date="2014" name="Genome Announc.">
        <title>Draft Genome Sequence of the Iron-Oxidizing, Acidophilic, and Halotolerant 'Thiobacillus prosperus' Type Strain DSM 5130.</title>
        <authorList>
            <person name="Ossandon F.J."/>
            <person name="Cardenas J.P."/>
            <person name="Corbett M."/>
            <person name="Quatrini R."/>
            <person name="Holmes D.S."/>
            <person name="Watkin E."/>
        </authorList>
    </citation>
    <scope>NUCLEOTIDE SEQUENCE [LARGE SCALE GENOMIC DNA]</scope>
    <source>
        <strain evidence="5 6">DSM 5130</strain>
    </source>
</reference>
<dbReference type="SUPFAM" id="SSF46785">
    <property type="entry name" value="Winged helix' DNA-binding domain"/>
    <property type="match status" value="1"/>
</dbReference>
<protein>
    <recommendedName>
        <fullName evidence="4">HTH gntR-type domain-containing protein</fullName>
    </recommendedName>
</protein>
<proteinExistence type="predicted"/>
<keyword evidence="3" id="KW-0804">Transcription</keyword>
<evidence type="ECO:0000313" key="5">
    <source>
        <dbReference type="EMBL" id="OBS10838.1"/>
    </source>
</evidence>
<dbReference type="RefSeq" id="WP_065089180.1">
    <property type="nucleotide sequence ID" value="NZ_JQSG02000001.1"/>
</dbReference>
<gene>
    <name evidence="5" type="ORF">Thpro_020554</name>
</gene>
<dbReference type="SMART" id="SM00866">
    <property type="entry name" value="UTRA"/>
    <property type="match status" value="1"/>
</dbReference>
<dbReference type="GO" id="GO:0003700">
    <property type="term" value="F:DNA-binding transcription factor activity"/>
    <property type="evidence" value="ECO:0007669"/>
    <property type="project" value="InterPro"/>
</dbReference>
<dbReference type="Pfam" id="PF07702">
    <property type="entry name" value="UTRA"/>
    <property type="match status" value="1"/>
</dbReference>
<dbReference type="PROSITE" id="PS50949">
    <property type="entry name" value="HTH_GNTR"/>
    <property type="match status" value="1"/>
</dbReference>
<dbReference type="Proteomes" id="UP000029273">
    <property type="component" value="Unassembled WGS sequence"/>
</dbReference>
<dbReference type="PRINTS" id="PR00035">
    <property type="entry name" value="HTHGNTR"/>
</dbReference>
<evidence type="ECO:0000313" key="6">
    <source>
        <dbReference type="Proteomes" id="UP000029273"/>
    </source>
</evidence>